<feature type="transmembrane region" description="Helical" evidence="1">
    <location>
        <begin position="242"/>
        <end position="260"/>
    </location>
</feature>
<keyword evidence="3" id="KW-1185">Reference proteome</keyword>
<protein>
    <submittedName>
        <fullName evidence="2">Uncharacterized protein DUF1624</fullName>
    </submittedName>
</protein>
<accession>A0A2T5J7R8</accession>
<feature type="transmembrane region" description="Helical" evidence="1">
    <location>
        <begin position="42"/>
        <end position="72"/>
    </location>
</feature>
<dbReference type="EMBL" id="QAOQ01000005">
    <property type="protein sequence ID" value="PTQ95510.1"/>
    <property type="molecule type" value="Genomic_DNA"/>
</dbReference>
<name>A0A2T5J7R8_9SPHI</name>
<reference evidence="2 3" key="1">
    <citation type="submission" date="2018-04" db="EMBL/GenBank/DDBJ databases">
        <title>Genomic Encyclopedia of Archaeal and Bacterial Type Strains, Phase II (KMG-II): from individual species to whole genera.</title>
        <authorList>
            <person name="Goeker M."/>
        </authorList>
    </citation>
    <scope>NUCLEOTIDE SEQUENCE [LARGE SCALE GENOMIC DNA]</scope>
    <source>
        <strain evidence="2 3">DSM 26809</strain>
    </source>
</reference>
<evidence type="ECO:0000313" key="2">
    <source>
        <dbReference type="EMBL" id="PTQ95510.1"/>
    </source>
</evidence>
<dbReference type="AlphaFoldDB" id="A0A2T5J7R8"/>
<dbReference type="OrthoDB" id="795005at2"/>
<keyword evidence="1" id="KW-0812">Transmembrane</keyword>
<dbReference type="RefSeq" id="WP_107829026.1">
    <property type="nucleotide sequence ID" value="NZ_CP160205.1"/>
</dbReference>
<keyword evidence="1" id="KW-0472">Membrane</keyword>
<evidence type="ECO:0000256" key="1">
    <source>
        <dbReference type="SAM" id="Phobius"/>
    </source>
</evidence>
<feature type="transmembrane region" description="Helical" evidence="1">
    <location>
        <begin position="12"/>
        <end position="30"/>
    </location>
</feature>
<dbReference type="Proteomes" id="UP000244168">
    <property type="component" value="Unassembled WGS sequence"/>
</dbReference>
<gene>
    <name evidence="2" type="ORF">C8P68_10515</name>
</gene>
<sequence>MGLITAKRQPRVLVLNLIVLAALSFGFYRLKRMDLTDRSVGLFWGLDLILLSLGMTILLFYLVTVIFGFTTFKKGVLNFLIGDSGTYSLSRLQAVAWAVLIMSCQIALIICLCCNKDLTFKMYEPLFSESEIWLLGLSLGSTIAVKSITVKNGDVNPNVPATGVVRPSLKDILNGENGLDFTRCQMLIWTLLAMVVFLSKAFYFNQAVFVHHKDGIDDLLNHFYNEYNGQVRPHAELPYVPYLPWSFVVLMGMSQGVYVGKKLVPSFKLADVRTDKQQQLVFQKDQLEKKRTILTGIMKVTQPGKDSVVDQRSVAAINQDINDTQSLIDDLTGDINQINAYIS</sequence>
<comment type="caution">
    <text evidence="2">The sequence shown here is derived from an EMBL/GenBank/DDBJ whole genome shotgun (WGS) entry which is preliminary data.</text>
</comment>
<organism evidence="2 3">
    <name type="scientific">Mucilaginibacter yixingensis</name>
    <dbReference type="NCBI Taxonomy" id="1295612"/>
    <lineage>
        <taxon>Bacteria</taxon>
        <taxon>Pseudomonadati</taxon>
        <taxon>Bacteroidota</taxon>
        <taxon>Sphingobacteriia</taxon>
        <taxon>Sphingobacteriales</taxon>
        <taxon>Sphingobacteriaceae</taxon>
        <taxon>Mucilaginibacter</taxon>
    </lineage>
</organism>
<feature type="transmembrane region" description="Helical" evidence="1">
    <location>
        <begin position="92"/>
        <end position="114"/>
    </location>
</feature>
<evidence type="ECO:0000313" key="3">
    <source>
        <dbReference type="Proteomes" id="UP000244168"/>
    </source>
</evidence>
<feature type="transmembrane region" description="Helical" evidence="1">
    <location>
        <begin position="186"/>
        <end position="204"/>
    </location>
</feature>
<proteinExistence type="predicted"/>
<keyword evidence="1" id="KW-1133">Transmembrane helix</keyword>